<name>A0ABT8Y4N4_9SPHN</name>
<evidence type="ECO:0000313" key="3">
    <source>
        <dbReference type="Proteomes" id="UP001169764"/>
    </source>
</evidence>
<evidence type="ECO:0000313" key="2">
    <source>
        <dbReference type="EMBL" id="MDO6413271.1"/>
    </source>
</evidence>
<organism evidence="2 3">
    <name type="scientific">Sphingomonas natans</name>
    <dbReference type="NCBI Taxonomy" id="3063330"/>
    <lineage>
        <taxon>Bacteria</taxon>
        <taxon>Pseudomonadati</taxon>
        <taxon>Pseudomonadota</taxon>
        <taxon>Alphaproteobacteria</taxon>
        <taxon>Sphingomonadales</taxon>
        <taxon>Sphingomonadaceae</taxon>
        <taxon>Sphingomonas</taxon>
    </lineage>
</organism>
<keyword evidence="1" id="KW-0812">Transmembrane</keyword>
<dbReference type="Proteomes" id="UP001169764">
    <property type="component" value="Unassembled WGS sequence"/>
</dbReference>
<sequence length="215" mass="23481">MSLLASERRAQRRDWAIAGGRHDVQMAILRVALPAAVGIIAAFLALAPLTVGRDISFVLSKKGVDVAPERMRVSHAVYRGRDGKNQPFILTAASAVQQSSRDPILRLQTLHARIGLTDGPADVTAPRGRYDMNTDRIAVDGPVRYDGAGGYRVDTRDVLVDMRTRLLKSRGPVDGKMPLGTFAADRMQANMETKVVDLVGHARLHIVQRQARGAR</sequence>
<dbReference type="RefSeq" id="WP_431312358.1">
    <property type="nucleotide sequence ID" value="NZ_JAUOTP010000001.1"/>
</dbReference>
<keyword evidence="1" id="KW-1133">Transmembrane helix</keyword>
<reference evidence="2" key="1">
    <citation type="submission" date="2023-07" db="EMBL/GenBank/DDBJ databases">
        <authorList>
            <person name="Kim M."/>
        </authorList>
    </citation>
    <scope>NUCLEOTIDE SEQUENCE</scope>
    <source>
        <strain evidence="2">BIUV-7</strain>
    </source>
</reference>
<protein>
    <submittedName>
        <fullName evidence="2">LPS export ABC transporter periplasmic protein LptC</fullName>
    </submittedName>
</protein>
<gene>
    <name evidence="2" type="primary">lptC</name>
    <name evidence="2" type="ORF">Q4F19_02650</name>
</gene>
<feature type="transmembrane region" description="Helical" evidence="1">
    <location>
        <begin position="31"/>
        <end position="52"/>
    </location>
</feature>
<dbReference type="Gene3D" id="2.60.450.10">
    <property type="entry name" value="Lipopolysaccharide (LPS) transport protein A like domain"/>
    <property type="match status" value="1"/>
</dbReference>
<dbReference type="EMBL" id="JAUOTP010000001">
    <property type="protein sequence ID" value="MDO6413271.1"/>
    <property type="molecule type" value="Genomic_DNA"/>
</dbReference>
<dbReference type="InterPro" id="IPR010664">
    <property type="entry name" value="LipoPS_assembly_LptC-rel"/>
</dbReference>
<comment type="caution">
    <text evidence="2">The sequence shown here is derived from an EMBL/GenBank/DDBJ whole genome shotgun (WGS) entry which is preliminary data.</text>
</comment>
<keyword evidence="1" id="KW-0472">Membrane</keyword>
<dbReference type="Pfam" id="PF06835">
    <property type="entry name" value="LptC"/>
    <property type="match status" value="1"/>
</dbReference>
<keyword evidence="3" id="KW-1185">Reference proteome</keyword>
<proteinExistence type="predicted"/>
<accession>A0ABT8Y4N4</accession>
<evidence type="ECO:0000256" key="1">
    <source>
        <dbReference type="SAM" id="Phobius"/>
    </source>
</evidence>